<dbReference type="InterPro" id="IPR023885">
    <property type="entry name" value="4Fe4S-binding_SPASM_dom"/>
</dbReference>
<dbReference type="Pfam" id="PF04055">
    <property type="entry name" value="Radical_SAM"/>
    <property type="match status" value="1"/>
</dbReference>
<dbReference type="Gene3D" id="3.20.20.70">
    <property type="entry name" value="Aldolase class I"/>
    <property type="match status" value="1"/>
</dbReference>
<evidence type="ECO:0000256" key="5">
    <source>
        <dbReference type="ARBA" id="ARBA00023014"/>
    </source>
</evidence>
<keyword evidence="4" id="KW-0408">Iron</keyword>
<proteinExistence type="inferred from homology"/>
<dbReference type="SFLD" id="SFLDS00029">
    <property type="entry name" value="Radical_SAM"/>
    <property type="match status" value="1"/>
</dbReference>
<dbReference type="InterPro" id="IPR013785">
    <property type="entry name" value="Aldolase_TIM"/>
</dbReference>
<dbReference type="GO" id="GO:0046872">
    <property type="term" value="F:metal ion binding"/>
    <property type="evidence" value="ECO:0007669"/>
    <property type="project" value="UniProtKB-KW"/>
</dbReference>
<dbReference type="PANTHER" id="PTHR43273">
    <property type="entry name" value="ANAEROBIC SULFATASE-MATURATING ENZYME HOMOLOG ASLB-RELATED"/>
    <property type="match status" value="1"/>
</dbReference>
<gene>
    <name evidence="8" type="ORF">JAZ07_07695</name>
</gene>
<dbReference type="CDD" id="cd01335">
    <property type="entry name" value="Radical_SAM"/>
    <property type="match status" value="1"/>
</dbReference>
<comment type="caution">
    <text evidence="8">The sequence shown here is derived from an EMBL/GenBank/DDBJ whole genome shotgun (WGS) entry which is preliminary data.</text>
</comment>
<evidence type="ECO:0000313" key="8">
    <source>
        <dbReference type="EMBL" id="MCG7946215.1"/>
    </source>
</evidence>
<dbReference type="AlphaFoldDB" id="A0A9E4KCQ3"/>
<dbReference type="SFLD" id="SFLDG01384">
    <property type="entry name" value="thioether_bond_formation_requi"/>
    <property type="match status" value="1"/>
</dbReference>
<dbReference type="InterPro" id="IPR007197">
    <property type="entry name" value="rSAM"/>
</dbReference>
<accession>A0A9E4KCQ3</accession>
<dbReference type="SFLD" id="SFLDG01067">
    <property type="entry name" value="SPASM/twitch_domain_containing"/>
    <property type="match status" value="1"/>
</dbReference>
<dbReference type="PROSITE" id="PS51918">
    <property type="entry name" value="RADICAL_SAM"/>
    <property type="match status" value="1"/>
</dbReference>
<evidence type="ECO:0000256" key="4">
    <source>
        <dbReference type="ARBA" id="ARBA00023004"/>
    </source>
</evidence>
<evidence type="ECO:0000313" key="9">
    <source>
        <dbReference type="Proteomes" id="UP000886667"/>
    </source>
</evidence>
<evidence type="ECO:0000259" key="7">
    <source>
        <dbReference type="PROSITE" id="PS51918"/>
    </source>
</evidence>
<keyword evidence="5" id="KW-0411">Iron-sulfur</keyword>
<dbReference type="GO" id="GO:0016491">
    <property type="term" value="F:oxidoreductase activity"/>
    <property type="evidence" value="ECO:0007669"/>
    <property type="project" value="InterPro"/>
</dbReference>
<comment type="similarity">
    <text evidence="6">Belongs to the radical SAM superfamily. Anaerobic sulfatase-maturating enzyme family.</text>
</comment>
<dbReference type="InterPro" id="IPR058240">
    <property type="entry name" value="rSAM_sf"/>
</dbReference>
<name>A0A9E4KCQ3_9GAMM</name>
<keyword evidence="2" id="KW-0949">S-adenosyl-L-methionine</keyword>
<protein>
    <submittedName>
        <fullName evidence="8">Radical SAM protein</fullName>
    </submittedName>
</protein>
<sequence length="491" mass="54790">MDIPARPEAALVQAAPPERKASAVPDVRYRLEPHNVFNLDSSTVALLAKAHRGWVVLDRRDYQLLQSIFTASEAGDERCLSFSVPILERLHSVGLVAKNGDQPEHCRMQEVEHTGTLLIKMTGACNYACTYCYDYSPERAGHHVSVEHATEIIDALMSIGGSLNVTFHGGEPLLRFKEVKRLVEHCRSHHPDNTIRFTMQSNGSLLTEEVVAFLTEHNFSLGISLDGLDATTDQLRPPKDSKNTASEVFYRLLREFPDFIRNRCGVLTVLSAANIYTFTDFALWLQDEGVNGLSFTILDPVGRAGENSGQIVQPDDLSALYGTLVEMIDEGRINDLRLSNLMVYMDVLASFNSHHICYKGPCGAGAEFLVVDSDGSLRICDCVLDNFFKVPDGHILALSERVSVARERIQDRHIHLANEGPCRSCPWFNLCGGTCVAKAIGLHGKPNTPYAMECSISRFIYPELLSRFNKAPDSRLFRYHRRHSSLFYDAS</sequence>
<dbReference type="EMBL" id="JAEPCM010000262">
    <property type="protein sequence ID" value="MCG7946215.1"/>
    <property type="molecule type" value="Genomic_DNA"/>
</dbReference>
<dbReference type="SUPFAM" id="SSF102114">
    <property type="entry name" value="Radical SAM enzymes"/>
    <property type="match status" value="1"/>
</dbReference>
<evidence type="ECO:0000256" key="2">
    <source>
        <dbReference type="ARBA" id="ARBA00022691"/>
    </source>
</evidence>
<evidence type="ECO:0000256" key="6">
    <source>
        <dbReference type="ARBA" id="ARBA00023601"/>
    </source>
</evidence>
<reference evidence="8" key="1">
    <citation type="journal article" date="2021" name="Proc. Natl. Acad. Sci. U.S.A.">
        <title>Global biogeography of chemosynthetic symbionts reveals both localized and globally distributed symbiont groups. .</title>
        <authorList>
            <person name="Osvatic J.T."/>
            <person name="Wilkins L.G.E."/>
            <person name="Leibrecht L."/>
            <person name="Leray M."/>
            <person name="Zauner S."/>
            <person name="Polzin J."/>
            <person name="Camacho Y."/>
            <person name="Gros O."/>
            <person name="van Gils J.A."/>
            <person name="Eisen J.A."/>
            <person name="Petersen J.M."/>
            <person name="Yuen B."/>
        </authorList>
    </citation>
    <scope>NUCLEOTIDE SEQUENCE</scope>
    <source>
        <strain evidence="8">MAGclacostrist064TRANS</strain>
    </source>
</reference>
<feature type="domain" description="Radical SAM core" evidence="7">
    <location>
        <begin position="111"/>
        <end position="334"/>
    </location>
</feature>
<comment type="cofactor">
    <cofactor evidence="1">
        <name>[4Fe-4S] cluster</name>
        <dbReference type="ChEBI" id="CHEBI:49883"/>
    </cofactor>
</comment>
<evidence type="ECO:0000256" key="3">
    <source>
        <dbReference type="ARBA" id="ARBA00022723"/>
    </source>
</evidence>
<dbReference type="GO" id="GO:0051536">
    <property type="term" value="F:iron-sulfur cluster binding"/>
    <property type="evidence" value="ECO:0007669"/>
    <property type="project" value="UniProtKB-KW"/>
</dbReference>
<dbReference type="InterPro" id="IPR023867">
    <property type="entry name" value="Sulphatase_maturase_rSAM"/>
</dbReference>
<dbReference type="Proteomes" id="UP000886667">
    <property type="component" value="Unassembled WGS sequence"/>
</dbReference>
<dbReference type="PANTHER" id="PTHR43273:SF3">
    <property type="entry name" value="ANAEROBIC SULFATASE-MATURATING ENZYME HOMOLOG ASLB-RELATED"/>
    <property type="match status" value="1"/>
</dbReference>
<dbReference type="NCBIfam" id="TIGR04085">
    <property type="entry name" value="rSAM_more_4Fe4S"/>
    <property type="match status" value="1"/>
</dbReference>
<dbReference type="SFLD" id="SFLDG01386">
    <property type="entry name" value="main_SPASM_domain-containing"/>
    <property type="match status" value="1"/>
</dbReference>
<evidence type="ECO:0000256" key="1">
    <source>
        <dbReference type="ARBA" id="ARBA00001966"/>
    </source>
</evidence>
<keyword evidence="3" id="KW-0479">Metal-binding</keyword>
<organism evidence="8 9">
    <name type="scientific">Candidatus Thiodiazotropha taylori</name>
    <dbReference type="NCBI Taxonomy" id="2792791"/>
    <lineage>
        <taxon>Bacteria</taxon>
        <taxon>Pseudomonadati</taxon>
        <taxon>Pseudomonadota</taxon>
        <taxon>Gammaproteobacteria</taxon>
        <taxon>Chromatiales</taxon>
        <taxon>Sedimenticolaceae</taxon>
        <taxon>Candidatus Thiodiazotropha</taxon>
    </lineage>
</organism>